<keyword evidence="5 6" id="KW-0472">Membrane</keyword>
<dbReference type="GO" id="GO:0032472">
    <property type="term" value="P:Golgi calcium ion transport"/>
    <property type="evidence" value="ECO:0007669"/>
    <property type="project" value="TreeGrafter"/>
</dbReference>
<dbReference type="GO" id="GO:0016020">
    <property type="term" value="C:membrane"/>
    <property type="evidence" value="ECO:0007669"/>
    <property type="project" value="UniProtKB-SubCell"/>
</dbReference>
<dbReference type="GO" id="GO:0015085">
    <property type="term" value="F:calcium ion transmembrane transporter activity"/>
    <property type="evidence" value="ECO:0007669"/>
    <property type="project" value="TreeGrafter"/>
</dbReference>
<comment type="caution">
    <text evidence="6">Lacks conserved residue(s) required for the propagation of feature annotation.</text>
</comment>
<evidence type="ECO:0000313" key="8">
    <source>
        <dbReference type="EMBL" id="CEG41776.1"/>
    </source>
</evidence>
<accession>A0A0P1ALC1</accession>
<dbReference type="GeneID" id="36407160"/>
<evidence type="ECO:0000313" key="9">
    <source>
        <dbReference type="Proteomes" id="UP000054928"/>
    </source>
</evidence>
<sequence>MVCHSQAVATLSLLLSLSVALPDDLEQQHGAQDGTSYSPSPMANSAVRSVAFERADADHNGVVDQQEFVAFTGAIKNVLNPFVGSLSADNAVPVAAWIPNARPKLRTGVPQKFWSGFVSGILTIWATEIGDKTFFIAAILSMKQDRIVVFAGAIGALIVMTVLSVAMGVVATKFLPPNLTHYLGGVLFVVFGVKMLYDAREMNSAGPSDELNEVEEELMGKKNEDAEIVEEGHAKDESLTDGMIKVFSQAFLMTFLAEWGDRSQIATVTLSATKDAFGVTLGAIFGHSMCTGIAVVGGKFLATRISERTVTLVGGVLFVMFALHSFITGPSAIE</sequence>
<dbReference type="InterPro" id="IPR001727">
    <property type="entry name" value="GDT1-like"/>
</dbReference>
<comment type="subcellular location">
    <subcellularLocation>
        <location evidence="1 6">Membrane</location>
        <topology evidence="1 6">Multi-pass membrane protein</topology>
    </subcellularLocation>
</comment>
<dbReference type="Proteomes" id="UP000054928">
    <property type="component" value="Unassembled WGS sequence"/>
</dbReference>
<dbReference type="RefSeq" id="XP_024578145.1">
    <property type="nucleotide sequence ID" value="XM_024727583.1"/>
</dbReference>
<dbReference type="GO" id="GO:0005509">
    <property type="term" value="F:calcium ion binding"/>
    <property type="evidence" value="ECO:0007669"/>
    <property type="project" value="InterPro"/>
</dbReference>
<feature type="domain" description="EF-hand" evidence="7">
    <location>
        <begin position="51"/>
        <end position="78"/>
    </location>
</feature>
<evidence type="ECO:0000256" key="2">
    <source>
        <dbReference type="ARBA" id="ARBA00009190"/>
    </source>
</evidence>
<organism evidence="8 9">
    <name type="scientific">Plasmopara halstedii</name>
    <name type="common">Downy mildew of sunflower</name>
    <dbReference type="NCBI Taxonomy" id="4781"/>
    <lineage>
        <taxon>Eukaryota</taxon>
        <taxon>Sar</taxon>
        <taxon>Stramenopiles</taxon>
        <taxon>Oomycota</taxon>
        <taxon>Peronosporomycetes</taxon>
        <taxon>Peronosporales</taxon>
        <taxon>Peronosporaceae</taxon>
        <taxon>Plasmopara</taxon>
    </lineage>
</organism>
<evidence type="ECO:0000256" key="5">
    <source>
        <dbReference type="ARBA" id="ARBA00023136"/>
    </source>
</evidence>
<dbReference type="AlphaFoldDB" id="A0A0P1ALC1"/>
<protein>
    <recommendedName>
        <fullName evidence="6">GDT1 family protein</fullName>
    </recommendedName>
</protein>
<dbReference type="InterPro" id="IPR049555">
    <property type="entry name" value="GDT1-like_CS"/>
</dbReference>
<dbReference type="EMBL" id="CCYD01000610">
    <property type="protein sequence ID" value="CEG41776.1"/>
    <property type="molecule type" value="Genomic_DNA"/>
</dbReference>
<dbReference type="PROSITE" id="PS01214">
    <property type="entry name" value="UPF0016"/>
    <property type="match status" value="1"/>
</dbReference>
<evidence type="ECO:0000256" key="1">
    <source>
        <dbReference type="ARBA" id="ARBA00004141"/>
    </source>
</evidence>
<keyword evidence="6" id="KW-0732">Signal</keyword>
<evidence type="ECO:0000259" key="7">
    <source>
        <dbReference type="PROSITE" id="PS50222"/>
    </source>
</evidence>
<comment type="similarity">
    <text evidence="2 6">Belongs to the GDT1 family.</text>
</comment>
<reference evidence="9" key="1">
    <citation type="submission" date="2014-09" db="EMBL/GenBank/DDBJ databases">
        <authorList>
            <person name="Sharma Rahul"/>
            <person name="Thines Marco"/>
        </authorList>
    </citation>
    <scope>NUCLEOTIDE SEQUENCE [LARGE SCALE GENOMIC DNA]</scope>
</reference>
<feature type="signal peptide" evidence="6">
    <location>
        <begin position="1"/>
        <end position="20"/>
    </location>
</feature>
<dbReference type="Pfam" id="PF01169">
    <property type="entry name" value="GDT1"/>
    <property type="match status" value="2"/>
</dbReference>
<dbReference type="GO" id="GO:0005794">
    <property type="term" value="C:Golgi apparatus"/>
    <property type="evidence" value="ECO:0007669"/>
    <property type="project" value="TreeGrafter"/>
</dbReference>
<evidence type="ECO:0000256" key="3">
    <source>
        <dbReference type="ARBA" id="ARBA00022692"/>
    </source>
</evidence>
<feature type="transmembrane region" description="Helical" evidence="6">
    <location>
        <begin position="147"/>
        <end position="167"/>
    </location>
</feature>
<name>A0A0P1ALC1_PLAHL</name>
<keyword evidence="9" id="KW-1185">Reference proteome</keyword>
<feature type="transmembrane region" description="Helical" evidence="6">
    <location>
        <begin position="309"/>
        <end position="327"/>
    </location>
</feature>
<dbReference type="InterPro" id="IPR018247">
    <property type="entry name" value="EF_Hand_1_Ca_BS"/>
</dbReference>
<keyword evidence="4 6" id="KW-1133">Transmembrane helix</keyword>
<feature type="chain" id="PRO_5006058746" description="GDT1 family protein" evidence="6">
    <location>
        <begin position="21"/>
        <end position="334"/>
    </location>
</feature>
<evidence type="ECO:0000256" key="4">
    <source>
        <dbReference type="ARBA" id="ARBA00022989"/>
    </source>
</evidence>
<dbReference type="OMA" id="ILGHAIC"/>
<dbReference type="GO" id="GO:0005384">
    <property type="term" value="F:manganese ion transmembrane transporter activity"/>
    <property type="evidence" value="ECO:0007669"/>
    <property type="project" value="TreeGrafter"/>
</dbReference>
<dbReference type="PROSITE" id="PS50222">
    <property type="entry name" value="EF_HAND_2"/>
    <property type="match status" value="1"/>
</dbReference>
<dbReference type="GO" id="GO:0032468">
    <property type="term" value="P:Golgi calcium ion homeostasis"/>
    <property type="evidence" value="ECO:0007669"/>
    <property type="project" value="TreeGrafter"/>
</dbReference>
<dbReference type="PROSITE" id="PS00018">
    <property type="entry name" value="EF_HAND_1"/>
    <property type="match status" value="1"/>
</dbReference>
<proteinExistence type="inferred from homology"/>
<dbReference type="PANTHER" id="PTHR12608:SF1">
    <property type="entry name" value="TRANSMEMBRANE PROTEIN 165"/>
    <property type="match status" value="1"/>
</dbReference>
<dbReference type="OrthoDB" id="442680at2759"/>
<dbReference type="PANTHER" id="PTHR12608">
    <property type="entry name" value="TRANSMEMBRANE PROTEIN HTP-1 RELATED"/>
    <property type="match status" value="1"/>
</dbReference>
<dbReference type="InterPro" id="IPR002048">
    <property type="entry name" value="EF_hand_dom"/>
</dbReference>
<dbReference type="STRING" id="4781.A0A0P1ALC1"/>
<keyword evidence="3 6" id="KW-0812">Transmembrane</keyword>
<evidence type="ECO:0000256" key="6">
    <source>
        <dbReference type="RuleBase" id="RU365102"/>
    </source>
</evidence>